<dbReference type="GO" id="GO:0017128">
    <property type="term" value="F:phospholipid scramblase activity"/>
    <property type="evidence" value="ECO:0007669"/>
    <property type="project" value="InterPro"/>
</dbReference>
<dbReference type="PANTHER" id="PTHR23248:SF9">
    <property type="entry name" value="PHOSPHOLIPID SCRAMBLASE"/>
    <property type="match status" value="1"/>
</dbReference>
<dbReference type="GO" id="GO:0005886">
    <property type="term" value="C:plasma membrane"/>
    <property type="evidence" value="ECO:0007669"/>
    <property type="project" value="TreeGrafter"/>
</dbReference>
<gene>
    <name evidence="3" type="ORF">DASB73_010660</name>
</gene>
<protein>
    <recommendedName>
        <fullName evidence="2">Phospholipid scramblase</fullName>
    </recommendedName>
</protein>
<organism evidence="3 4">
    <name type="scientific">Starmerella bacillaris</name>
    <name type="common">Yeast</name>
    <name type="synonym">Candida zemplinina</name>
    <dbReference type="NCBI Taxonomy" id="1247836"/>
    <lineage>
        <taxon>Eukaryota</taxon>
        <taxon>Fungi</taxon>
        <taxon>Dikarya</taxon>
        <taxon>Ascomycota</taxon>
        <taxon>Saccharomycotina</taxon>
        <taxon>Dipodascomycetes</taxon>
        <taxon>Dipodascales</taxon>
        <taxon>Trichomonascaceae</taxon>
        <taxon>Starmerella</taxon>
    </lineage>
</organism>
<dbReference type="AlphaFoldDB" id="A0AAV5RG62"/>
<evidence type="ECO:0000256" key="2">
    <source>
        <dbReference type="RuleBase" id="RU363116"/>
    </source>
</evidence>
<comment type="caution">
    <text evidence="3">The sequence shown here is derived from an EMBL/GenBank/DDBJ whole genome shotgun (WGS) entry which is preliminary data.</text>
</comment>
<name>A0AAV5RG62_STABA</name>
<dbReference type="Pfam" id="PF03803">
    <property type="entry name" value="Scramblase"/>
    <property type="match status" value="2"/>
</dbReference>
<dbReference type="EMBL" id="BTGC01000003">
    <property type="protein sequence ID" value="GMM50108.1"/>
    <property type="molecule type" value="Genomic_DNA"/>
</dbReference>
<comment type="similarity">
    <text evidence="1 2">Belongs to the phospholipid scramblase family.</text>
</comment>
<reference evidence="3 4" key="1">
    <citation type="journal article" date="2023" name="Elife">
        <title>Identification of key yeast species and microbe-microbe interactions impacting larval growth of Drosophila in the wild.</title>
        <authorList>
            <person name="Mure A."/>
            <person name="Sugiura Y."/>
            <person name="Maeda R."/>
            <person name="Honda K."/>
            <person name="Sakurai N."/>
            <person name="Takahashi Y."/>
            <person name="Watada M."/>
            <person name="Katoh T."/>
            <person name="Gotoh A."/>
            <person name="Gotoh Y."/>
            <person name="Taniguchi I."/>
            <person name="Nakamura K."/>
            <person name="Hayashi T."/>
            <person name="Katayama T."/>
            <person name="Uemura T."/>
            <person name="Hattori Y."/>
        </authorList>
    </citation>
    <scope>NUCLEOTIDE SEQUENCE [LARGE SCALE GENOMIC DNA]</scope>
    <source>
        <strain evidence="3 4">SB-73</strain>
    </source>
</reference>
<evidence type="ECO:0000313" key="4">
    <source>
        <dbReference type="Proteomes" id="UP001362899"/>
    </source>
</evidence>
<accession>A0AAV5RG62</accession>
<proteinExistence type="inferred from homology"/>
<dbReference type="Proteomes" id="UP001362899">
    <property type="component" value="Unassembled WGS sequence"/>
</dbReference>
<dbReference type="PANTHER" id="PTHR23248">
    <property type="entry name" value="PHOSPHOLIPID SCRAMBLASE-RELATED"/>
    <property type="match status" value="1"/>
</dbReference>
<keyword evidence="4" id="KW-1185">Reference proteome</keyword>
<evidence type="ECO:0000256" key="1">
    <source>
        <dbReference type="ARBA" id="ARBA00005350"/>
    </source>
</evidence>
<evidence type="ECO:0000313" key="3">
    <source>
        <dbReference type="EMBL" id="GMM50108.1"/>
    </source>
</evidence>
<dbReference type="InterPro" id="IPR005552">
    <property type="entry name" value="Scramblase"/>
</dbReference>
<sequence>MRLFCSPLQVLTPRIQIRNYVRRRANLNASVSDISRHPALTTILYEPSVIIERQLEIGSVIAGYEQSRVFYVYKPDGSPVGELLEIDKSPGIGSGALGFLTRQLARRRRPFTVGMFDAPGLDTNPANMGPTGSMGPMNWRDTMGLSLKRPFKFINSHVRSELPDGSLLGESQQTWHLFRRKYELFKASKNGTQMNQFGEIDAPFLSFQFPVFNAKGDEIARIARRWGGIGREMFTDTGCYELQFGNLGFRERSVLLAATISIDFDYFTRLRHTVDDPVM</sequence>